<name>A0AAV2KRC3_KNICA</name>
<reference evidence="2 3" key="1">
    <citation type="submission" date="2024-04" db="EMBL/GenBank/DDBJ databases">
        <authorList>
            <person name="Waldvogel A.-M."/>
            <person name="Schoenle A."/>
        </authorList>
    </citation>
    <scope>NUCLEOTIDE SEQUENCE [LARGE SCALE GENOMIC DNA]</scope>
</reference>
<feature type="compositionally biased region" description="Polar residues" evidence="1">
    <location>
        <begin position="156"/>
        <end position="173"/>
    </location>
</feature>
<evidence type="ECO:0008006" key="4">
    <source>
        <dbReference type="Google" id="ProtNLM"/>
    </source>
</evidence>
<feature type="compositionally biased region" description="Polar residues" evidence="1">
    <location>
        <begin position="83"/>
        <end position="104"/>
    </location>
</feature>
<organism evidence="2 3">
    <name type="scientific">Knipowitschia caucasica</name>
    <name type="common">Caucasian dwarf goby</name>
    <name type="synonym">Pomatoschistus caucasicus</name>
    <dbReference type="NCBI Taxonomy" id="637954"/>
    <lineage>
        <taxon>Eukaryota</taxon>
        <taxon>Metazoa</taxon>
        <taxon>Chordata</taxon>
        <taxon>Craniata</taxon>
        <taxon>Vertebrata</taxon>
        <taxon>Euteleostomi</taxon>
        <taxon>Actinopterygii</taxon>
        <taxon>Neopterygii</taxon>
        <taxon>Teleostei</taxon>
        <taxon>Neoteleostei</taxon>
        <taxon>Acanthomorphata</taxon>
        <taxon>Gobiaria</taxon>
        <taxon>Gobiiformes</taxon>
        <taxon>Gobioidei</taxon>
        <taxon>Gobiidae</taxon>
        <taxon>Gobiinae</taxon>
        <taxon>Knipowitschia</taxon>
    </lineage>
</organism>
<proteinExistence type="predicted"/>
<evidence type="ECO:0000256" key="1">
    <source>
        <dbReference type="SAM" id="MobiDB-lite"/>
    </source>
</evidence>
<evidence type="ECO:0000313" key="3">
    <source>
        <dbReference type="Proteomes" id="UP001497482"/>
    </source>
</evidence>
<gene>
    <name evidence="2" type="ORF">KC01_LOCUS20684</name>
</gene>
<dbReference type="AlphaFoldDB" id="A0AAV2KRC3"/>
<feature type="region of interest" description="Disordered" evidence="1">
    <location>
        <begin position="147"/>
        <end position="186"/>
    </location>
</feature>
<dbReference type="EMBL" id="OZ035841">
    <property type="protein sequence ID" value="CAL1591303.1"/>
    <property type="molecule type" value="Genomic_DNA"/>
</dbReference>
<protein>
    <recommendedName>
        <fullName evidence="4">Transposase</fullName>
    </recommendedName>
</protein>
<accession>A0AAV2KRC3</accession>
<feature type="compositionally biased region" description="Basic and acidic residues" evidence="1">
    <location>
        <begin position="105"/>
        <end position="114"/>
    </location>
</feature>
<feature type="region of interest" description="Disordered" evidence="1">
    <location>
        <begin position="60"/>
        <end position="120"/>
    </location>
</feature>
<sequence>MDAFARLQLMRRFIEQHPSMESIMDYGRMAQMTQDEVLKYLDIFGNEQWKALKKKHGINTSFGLSDSSDSSDWDDSDSETRSRSLLQENTSENKPTDGGTSQKSDTSHEEEGLDSRSSFVSEAAEAGLAEAGVEVHCSTITRLLNKHGLQVKQKKSSAAASQTLTSIISNEPSGNDPGLSASDRPA</sequence>
<evidence type="ECO:0000313" key="2">
    <source>
        <dbReference type="EMBL" id="CAL1591303.1"/>
    </source>
</evidence>
<keyword evidence="3" id="KW-1185">Reference proteome</keyword>
<dbReference type="Proteomes" id="UP001497482">
    <property type="component" value="Chromosome 19"/>
</dbReference>